<gene>
    <name evidence="2" type="ORF">PTTG_08245</name>
</gene>
<dbReference type="Proteomes" id="UP000005240">
    <property type="component" value="Unassembled WGS sequence"/>
</dbReference>
<evidence type="ECO:0000259" key="1">
    <source>
        <dbReference type="Pfam" id="PF22936"/>
    </source>
</evidence>
<dbReference type="EMBL" id="ADAS02000352">
    <property type="protein sequence ID" value="OAV87564.1"/>
    <property type="molecule type" value="Genomic_DNA"/>
</dbReference>
<dbReference type="VEuPathDB" id="FungiDB:PTTG_08245"/>
<dbReference type="OrthoDB" id="7691805at2759"/>
<feature type="domain" description="Retrovirus-related Pol polyprotein from transposon TNT 1-94-like beta-barrel" evidence="1">
    <location>
        <begin position="11"/>
        <end position="72"/>
    </location>
</feature>
<dbReference type="EnsemblFungi" id="PTTG_08245-t43_1">
    <property type="protein sequence ID" value="PTTG_08245-t43_1-p1"/>
    <property type="gene ID" value="PTTG_08245"/>
</dbReference>
<dbReference type="AlphaFoldDB" id="A0A180G4J9"/>
<keyword evidence="4" id="KW-1185">Reference proteome</keyword>
<reference evidence="2" key="2">
    <citation type="submission" date="2016-05" db="EMBL/GenBank/DDBJ databases">
        <title>Comparative analysis highlights variable genome content of wheat rusts and divergence of the mating loci.</title>
        <authorList>
            <person name="Cuomo C.A."/>
            <person name="Bakkeren G."/>
            <person name="Szabo L."/>
            <person name="Khalil H."/>
            <person name="Joly D."/>
            <person name="Goldberg J."/>
            <person name="Young S."/>
            <person name="Zeng Q."/>
            <person name="Fellers J."/>
        </authorList>
    </citation>
    <scope>NUCLEOTIDE SEQUENCE [LARGE SCALE GENOMIC DNA]</scope>
    <source>
        <strain evidence="2">1-1 BBBD Race 1</strain>
    </source>
</reference>
<accession>A0A180G4J9</accession>
<dbReference type="InterPro" id="IPR054722">
    <property type="entry name" value="PolX-like_BBD"/>
</dbReference>
<proteinExistence type="predicted"/>
<evidence type="ECO:0000313" key="3">
    <source>
        <dbReference type="EnsemblFungi" id="PTTG_08245-t43_1-p1"/>
    </source>
</evidence>
<reference evidence="3" key="4">
    <citation type="submission" date="2025-05" db="UniProtKB">
        <authorList>
            <consortium name="EnsemblFungi"/>
        </authorList>
    </citation>
    <scope>IDENTIFICATION</scope>
    <source>
        <strain evidence="3">isolate 1-1 / race 1 (BBBD)</strain>
    </source>
</reference>
<protein>
    <recommendedName>
        <fullName evidence="1">Retrovirus-related Pol polyprotein from transposon TNT 1-94-like beta-barrel domain-containing protein</fullName>
    </recommendedName>
</protein>
<reference evidence="3 4" key="3">
    <citation type="journal article" date="2017" name="G3 (Bethesda)">
        <title>Comparative analysis highlights variable genome content of wheat rusts and divergence of the mating loci.</title>
        <authorList>
            <person name="Cuomo C.A."/>
            <person name="Bakkeren G."/>
            <person name="Khalil H.B."/>
            <person name="Panwar V."/>
            <person name="Joly D."/>
            <person name="Linning R."/>
            <person name="Sakthikumar S."/>
            <person name="Song X."/>
            <person name="Adiconis X."/>
            <person name="Fan L."/>
            <person name="Goldberg J.M."/>
            <person name="Levin J.Z."/>
            <person name="Young S."/>
            <person name="Zeng Q."/>
            <person name="Anikster Y."/>
            <person name="Bruce M."/>
            <person name="Wang M."/>
            <person name="Yin C."/>
            <person name="McCallum B."/>
            <person name="Szabo L.J."/>
            <person name="Hulbert S."/>
            <person name="Chen X."/>
            <person name="Fellers J.P."/>
        </authorList>
    </citation>
    <scope>NUCLEOTIDE SEQUENCE</scope>
    <source>
        <strain evidence="4">Isolate 1-1 / race 1 (BBBD)</strain>
        <strain evidence="3">isolate 1-1 / race 1 (BBBD)</strain>
    </source>
</reference>
<dbReference type="Pfam" id="PF22936">
    <property type="entry name" value="Pol_BBD"/>
    <property type="match status" value="1"/>
</dbReference>
<organism evidence="2">
    <name type="scientific">Puccinia triticina (isolate 1-1 / race 1 (BBBD))</name>
    <name type="common">Brown leaf rust fungus</name>
    <dbReference type="NCBI Taxonomy" id="630390"/>
    <lineage>
        <taxon>Eukaryota</taxon>
        <taxon>Fungi</taxon>
        <taxon>Dikarya</taxon>
        <taxon>Basidiomycota</taxon>
        <taxon>Pucciniomycotina</taxon>
        <taxon>Pucciniomycetes</taxon>
        <taxon>Pucciniales</taxon>
        <taxon>Pucciniaceae</taxon>
        <taxon>Puccinia</taxon>
    </lineage>
</organism>
<name>A0A180G4J9_PUCT1</name>
<sequence>MTTPETPLLTILDCGASNHMLNSLAYFADKTPVHISIVTGSGRSELATIARGTAQLHLPLGQILTLPEALYMDTAQPFQVNVANDLLEIVGVTAAPNQATSLNTMATSLITEYQKWHNRLGHASSG</sequence>
<evidence type="ECO:0000313" key="4">
    <source>
        <dbReference type="Proteomes" id="UP000005240"/>
    </source>
</evidence>
<evidence type="ECO:0000313" key="2">
    <source>
        <dbReference type="EMBL" id="OAV87564.1"/>
    </source>
</evidence>
<reference evidence="2" key="1">
    <citation type="submission" date="2009-11" db="EMBL/GenBank/DDBJ databases">
        <authorList>
            <consortium name="The Broad Institute Genome Sequencing Platform"/>
            <person name="Ward D."/>
            <person name="Feldgarden M."/>
            <person name="Earl A."/>
            <person name="Young S.K."/>
            <person name="Zeng Q."/>
            <person name="Koehrsen M."/>
            <person name="Alvarado L."/>
            <person name="Berlin A."/>
            <person name="Bochicchio J."/>
            <person name="Borenstein D."/>
            <person name="Chapman S.B."/>
            <person name="Chen Z."/>
            <person name="Engels R."/>
            <person name="Freedman E."/>
            <person name="Gellesch M."/>
            <person name="Goldberg J."/>
            <person name="Griggs A."/>
            <person name="Gujja S."/>
            <person name="Heilman E."/>
            <person name="Heiman D."/>
            <person name="Hepburn T."/>
            <person name="Howarth C."/>
            <person name="Jen D."/>
            <person name="Larson L."/>
            <person name="Lewis B."/>
            <person name="Mehta T."/>
            <person name="Park D."/>
            <person name="Pearson M."/>
            <person name="Roberts A."/>
            <person name="Saif S."/>
            <person name="Shea T."/>
            <person name="Shenoy N."/>
            <person name="Sisk P."/>
            <person name="Stolte C."/>
            <person name="Sykes S."/>
            <person name="Thomson T."/>
            <person name="Walk T."/>
            <person name="White J."/>
            <person name="Yandava C."/>
            <person name="Izard J."/>
            <person name="Baranova O.V."/>
            <person name="Blanton J.M."/>
            <person name="Tanner A.C."/>
            <person name="Dewhirst F.E."/>
            <person name="Haas B."/>
            <person name="Nusbaum C."/>
            <person name="Birren B."/>
        </authorList>
    </citation>
    <scope>NUCLEOTIDE SEQUENCE [LARGE SCALE GENOMIC DNA]</scope>
    <source>
        <strain evidence="2">1-1 BBBD Race 1</strain>
    </source>
</reference>